<organism evidence="2 3">
    <name type="scientific">Alloacidobacterium dinghuense</name>
    <dbReference type="NCBI Taxonomy" id="2763107"/>
    <lineage>
        <taxon>Bacteria</taxon>
        <taxon>Pseudomonadati</taxon>
        <taxon>Acidobacteriota</taxon>
        <taxon>Terriglobia</taxon>
        <taxon>Terriglobales</taxon>
        <taxon>Acidobacteriaceae</taxon>
        <taxon>Alloacidobacterium</taxon>
    </lineage>
</organism>
<dbReference type="KEGG" id="adin:H7849_09420"/>
<dbReference type="PANTHER" id="PTHR33387:SF3">
    <property type="entry name" value="DUF985 DOMAIN-CONTAINING PROTEIN"/>
    <property type="match status" value="1"/>
</dbReference>
<reference evidence="2 3" key="1">
    <citation type="submission" date="2020-08" db="EMBL/GenBank/DDBJ databases">
        <title>Edaphobacter telluris sp. nov. and Acidobacterium dinghuensis sp. nov., two acidobacteria isolated from forest soil.</title>
        <authorList>
            <person name="Fu J."/>
            <person name="Qiu L."/>
        </authorList>
    </citation>
    <scope>NUCLEOTIDE SEQUENCE [LARGE SCALE GENOMIC DNA]</scope>
    <source>
        <strain evidence="2">4Y35</strain>
    </source>
</reference>
<sequence length="168" mass="18902">MTADELKKLLRLEPHPCEGGWFIQTWRAEETFPKAALPARYSADRAAGTAIYYLLEPHTFSELHRLASDEIFHFYLGDPVEMLQLLPDGSARTVILGQNISSDMHVQLHVPKYVWQGSRLLPGGSFALLGCTVSPGFDYADYESGKRESLTQKYPQAAEAIRRLTMTD</sequence>
<evidence type="ECO:0000313" key="2">
    <source>
        <dbReference type="EMBL" id="QNI34886.1"/>
    </source>
</evidence>
<dbReference type="EMBL" id="CP060394">
    <property type="protein sequence ID" value="QNI34886.1"/>
    <property type="molecule type" value="Genomic_DNA"/>
</dbReference>
<feature type="domain" description="DUF985" evidence="1">
    <location>
        <begin position="8"/>
        <end position="143"/>
    </location>
</feature>
<evidence type="ECO:0000259" key="1">
    <source>
        <dbReference type="Pfam" id="PF06172"/>
    </source>
</evidence>
<dbReference type="InterPro" id="IPR011051">
    <property type="entry name" value="RmlC_Cupin_sf"/>
</dbReference>
<dbReference type="InterPro" id="IPR039935">
    <property type="entry name" value="YML079W-like"/>
</dbReference>
<dbReference type="InterPro" id="IPR014710">
    <property type="entry name" value="RmlC-like_jellyroll"/>
</dbReference>
<proteinExistence type="predicted"/>
<dbReference type="Gene3D" id="2.60.120.10">
    <property type="entry name" value="Jelly Rolls"/>
    <property type="match status" value="1"/>
</dbReference>
<dbReference type="PANTHER" id="PTHR33387">
    <property type="entry name" value="RMLC-LIKE JELLY ROLL FOLD PROTEIN"/>
    <property type="match status" value="1"/>
</dbReference>
<gene>
    <name evidence="2" type="ORF">H7849_09420</name>
</gene>
<dbReference type="AlphaFoldDB" id="A0A7G8BQR6"/>
<dbReference type="Pfam" id="PF06172">
    <property type="entry name" value="Cupin_5"/>
    <property type="match status" value="1"/>
</dbReference>
<keyword evidence="3" id="KW-1185">Reference proteome</keyword>
<name>A0A7G8BQR6_9BACT</name>
<evidence type="ECO:0000313" key="3">
    <source>
        <dbReference type="Proteomes" id="UP000515312"/>
    </source>
</evidence>
<dbReference type="Proteomes" id="UP000515312">
    <property type="component" value="Chromosome"/>
</dbReference>
<accession>A0A7G8BQR6</accession>
<dbReference type="SUPFAM" id="SSF51182">
    <property type="entry name" value="RmlC-like cupins"/>
    <property type="match status" value="1"/>
</dbReference>
<dbReference type="InterPro" id="IPR009327">
    <property type="entry name" value="Cupin_DUF985"/>
</dbReference>
<dbReference type="CDD" id="cd06121">
    <property type="entry name" value="cupin_YML079wp"/>
    <property type="match status" value="1"/>
</dbReference>
<protein>
    <submittedName>
        <fullName evidence="2">Cupin domain-containing protein</fullName>
    </submittedName>
</protein>